<protein>
    <recommendedName>
        <fullName evidence="1">DUF7124 domain-containing protein</fullName>
    </recommendedName>
</protein>
<dbReference type="Pfam" id="PF23439">
    <property type="entry name" value="DUF7124"/>
    <property type="match status" value="1"/>
</dbReference>
<keyword evidence="2" id="KW-0614">Plasmid</keyword>
<evidence type="ECO:0000313" key="2">
    <source>
        <dbReference type="EMBL" id="AKU09677.1"/>
    </source>
</evidence>
<evidence type="ECO:0000313" key="3">
    <source>
        <dbReference type="Proteomes" id="UP000066124"/>
    </source>
</evidence>
<dbReference type="GeneID" id="25247862"/>
<sequence length="136" mass="15500">MADEHMTLAFELAALRRTRDPQAVVADARRWAQYVGLLSTNLEAAHAFSATHLVRRDFQLRPTTSSFRELSSRVETERHVLVGTASNRPAYLPSQHWEYLSLEAAATAAGWELEPPKTTRRERWSAWLSGLLRVQE</sequence>
<proteinExistence type="predicted"/>
<dbReference type="EMBL" id="CP011949">
    <property type="protein sequence ID" value="AKU09677.1"/>
    <property type="molecule type" value="Genomic_DNA"/>
</dbReference>
<name>A0A0K1IYS6_HALGI</name>
<dbReference type="RefSeq" id="WP_050460346.1">
    <property type="nucleotide sequence ID" value="NZ_CP011949.1"/>
</dbReference>
<organism evidence="2 3">
    <name type="scientific">Haloferax gibbonsii</name>
    <dbReference type="NCBI Taxonomy" id="35746"/>
    <lineage>
        <taxon>Archaea</taxon>
        <taxon>Methanobacteriati</taxon>
        <taxon>Methanobacteriota</taxon>
        <taxon>Stenosarchaea group</taxon>
        <taxon>Halobacteria</taxon>
        <taxon>Halobacteriales</taxon>
        <taxon>Haloferacaceae</taxon>
        <taxon>Haloferax</taxon>
    </lineage>
</organism>
<geneLocation type="plasmid" evidence="2 3">
    <name>pHG2</name>
</geneLocation>
<accession>A0A0K1IYS6</accession>
<dbReference type="KEGG" id="hgi:ABY42_17890"/>
<gene>
    <name evidence="2" type="ORF">ABY42_17890</name>
</gene>
<dbReference type="AlphaFoldDB" id="A0A0K1IYS6"/>
<dbReference type="PATRIC" id="fig|35746.4.peg.3915"/>
<evidence type="ECO:0000259" key="1">
    <source>
        <dbReference type="Pfam" id="PF23439"/>
    </source>
</evidence>
<dbReference type="Proteomes" id="UP000066124">
    <property type="component" value="Plasmid pHG2"/>
</dbReference>
<feature type="domain" description="DUF7124" evidence="1">
    <location>
        <begin position="6"/>
        <end position="113"/>
    </location>
</feature>
<reference evidence="3" key="1">
    <citation type="journal article" date="2015" name="J. Biotechnol.">
        <title>Complete genome sequence of Haloferax gibbonsii strain ARA6, a potential producer of polyhydroxyalkanoates and halocins isolated from Araruama, Rio de Janeiro, Brasil.</title>
        <authorList>
            <person name="Pinto L.H."/>
            <person name="D'Alincourt Carvalho-Assef A.P."/>
            <person name="Vieira R.P."/>
            <person name="Clementino M.M."/>
            <person name="Albano R.M."/>
        </authorList>
    </citation>
    <scope>NUCLEOTIDE SEQUENCE [LARGE SCALE GENOMIC DNA]</scope>
    <source>
        <strain evidence="3">ARA6</strain>
        <plasmid evidence="3">Plasmid pHG2</plasmid>
    </source>
</reference>
<dbReference type="InterPro" id="IPR055548">
    <property type="entry name" value="DUF7124"/>
</dbReference>